<name>A0A6N4SRW6_CYTH3</name>
<gene>
    <name evidence="1" type="ordered locus">CHU_1883</name>
</gene>
<evidence type="ECO:0000313" key="2">
    <source>
        <dbReference type="Proteomes" id="UP000001822"/>
    </source>
</evidence>
<sequence>MASCSSNETKDKNKSGEDSTSITYIDGNVALTSLSEKHVKGIKVHSFVADTAINPTEDVIRTSFTITITEALLHQIKKQGFDAILLDIKANGQSGKSYSYIGTYLPELSGMVIYPDKHIVFSHQAIRNLQIDIPFRKLELPAGAQYVNLSLIAFPVSFVQDTNRIETRYIERIGSNPLFEQQYTAQLIAPALTLNQITIADYKINTQNKAASSYDFALGGSGYPDPYWQVWCGKELLYYSPTTKNSLTVKIPYSSTAFYTSAKDVLTIHFLDYDKGPFNTDDKIENITGTCAEIKALKKFKGTVITTGNITIKQP</sequence>
<organism evidence="1 2">
    <name type="scientific">Cytophaga hutchinsonii (strain ATCC 33406 / DSM 1761 / CIP 103989 / NBRC 15051 / NCIMB 9469 / D465)</name>
    <dbReference type="NCBI Taxonomy" id="269798"/>
    <lineage>
        <taxon>Bacteria</taxon>
        <taxon>Pseudomonadati</taxon>
        <taxon>Bacteroidota</taxon>
        <taxon>Cytophagia</taxon>
        <taxon>Cytophagales</taxon>
        <taxon>Cytophagaceae</taxon>
        <taxon>Cytophaga</taxon>
    </lineage>
</organism>
<dbReference type="EMBL" id="CP000383">
    <property type="protein sequence ID" value="ABG59149.1"/>
    <property type="molecule type" value="Genomic_DNA"/>
</dbReference>
<dbReference type="Proteomes" id="UP000001822">
    <property type="component" value="Chromosome"/>
</dbReference>
<proteinExistence type="predicted"/>
<accession>A0A6N4SRW6</accession>
<protein>
    <submittedName>
        <fullName evidence="1">Uncharacterized protein</fullName>
    </submittedName>
</protein>
<dbReference type="AlphaFoldDB" id="A0A6N4SRW6"/>
<dbReference type="KEGG" id="chu:CHU_1883"/>
<reference evidence="1 2" key="1">
    <citation type="journal article" date="2007" name="Appl. Environ. Microbiol.">
        <title>Genome sequence of the cellulolytic gliding bacterium Cytophaga hutchinsonii.</title>
        <authorList>
            <person name="Xie G."/>
            <person name="Bruce D.C."/>
            <person name="Challacombe J.F."/>
            <person name="Chertkov O."/>
            <person name="Detter J.C."/>
            <person name="Gilna P."/>
            <person name="Han C.S."/>
            <person name="Lucas S."/>
            <person name="Misra M."/>
            <person name="Myers G.L."/>
            <person name="Richardson P."/>
            <person name="Tapia R."/>
            <person name="Thayer N."/>
            <person name="Thompson L.S."/>
            <person name="Brettin T.S."/>
            <person name="Henrissat B."/>
            <person name="Wilson D.B."/>
            <person name="McBride M.J."/>
        </authorList>
    </citation>
    <scope>NUCLEOTIDE SEQUENCE [LARGE SCALE GENOMIC DNA]</scope>
    <source>
        <strain evidence="2">ATCC 33406 / DSM 1761 / CIP 103989 / NBRC 15051 / NCIMB 9469 / D465</strain>
    </source>
</reference>
<keyword evidence="2" id="KW-1185">Reference proteome</keyword>
<evidence type="ECO:0000313" key="1">
    <source>
        <dbReference type="EMBL" id="ABG59149.1"/>
    </source>
</evidence>